<accession>A0A543CN53</accession>
<organism evidence="2 3">
    <name type="scientific">Actinoallomurus bryophytorum</name>
    <dbReference type="NCBI Taxonomy" id="1490222"/>
    <lineage>
        <taxon>Bacteria</taxon>
        <taxon>Bacillati</taxon>
        <taxon>Actinomycetota</taxon>
        <taxon>Actinomycetes</taxon>
        <taxon>Streptosporangiales</taxon>
        <taxon>Thermomonosporaceae</taxon>
        <taxon>Actinoallomurus</taxon>
    </lineage>
</organism>
<evidence type="ECO:0000313" key="2">
    <source>
        <dbReference type="EMBL" id="TQL98529.1"/>
    </source>
</evidence>
<dbReference type="AlphaFoldDB" id="A0A543CN53"/>
<dbReference type="EMBL" id="VFOZ01000001">
    <property type="protein sequence ID" value="TQL98529.1"/>
    <property type="molecule type" value="Genomic_DNA"/>
</dbReference>
<evidence type="ECO:0000256" key="1">
    <source>
        <dbReference type="SAM" id="Phobius"/>
    </source>
</evidence>
<proteinExistence type="predicted"/>
<reference evidence="2 3" key="1">
    <citation type="submission" date="2019-06" db="EMBL/GenBank/DDBJ databases">
        <title>Sequencing the genomes of 1000 actinobacteria strains.</title>
        <authorList>
            <person name="Klenk H.-P."/>
        </authorList>
    </citation>
    <scope>NUCLEOTIDE SEQUENCE [LARGE SCALE GENOMIC DNA]</scope>
    <source>
        <strain evidence="2 3">DSM 102200</strain>
    </source>
</reference>
<protein>
    <submittedName>
        <fullName evidence="2">Uncharacterized protein</fullName>
    </submittedName>
</protein>
<gene>
    <name evidence="2" type="ORF">FB559_4155</name>
</gene>
<evidence type="ECO:0000313" key="3">
    <source>
        <dbReference type="Proteomes" id="UP000316096"/>
    </source>
</evidence>
<sequence>MSETLISPPHPREGDRPRRPFVLIIALALAGVLSTVGGGVAIRAHLTRKPTADEIAAAGQKEIASRWRALTAGEIFPARADETSSEGSVIDSMTPTLSALRVGIAPRVSCAEGFDHPLAEVLVRHGCRTVLRATYVDPSGTLVTTLGVAVMPDAKRADGAETDFSASLGVHGVEERYGVRAVPFPGTVAAGFGDSLRQDFSYENGHTPYLFFRSSGWITDRATRLETVVVNTFAFARVALDKVILRLATTNEPCERRGVKC</sequence>
<dbReference type="Proteomes" id="UP000316096">
    <property type="component" value="Unassembled WGS sequence"/>
</dbReference>
<keyword evidence="1" id="KW-0812">Transmembrane</keyword>
<name>A0A543CN53_9ACTN</name>
<feature type="transmembrane region" description="Helical" evidence="1">
    <location>
        <begin position="21"/>
        <end position="42"/>
    </location>
</feature>
<keyword evidence="1" id="KW-1133">Transmembrane helix</keyword>
<keyword evidence="1" id="KW-0472">Membrane</keyword>
<comment type="caution">
    <text evidence="2">The sequence shown here is derived from an EMBL/GenBank/DDBJ whole genome shotgun (WGS) entry which is preliminary data.</text>
</comment>
<keyword evidence="3" id="KW-1185">Reference proteome</keyword>